<protein>
    <submittedName>
        <fullName evidence="9">M28 family peptidase</fullName>
    </submittedName>
</protein>
<dbReference type="Proteomes" id="UP000305760">
    <property type="component" value="Unassembled WGS sequence"/>
</dbReference>
<feature type="chain" id="PRO_5022749598" evidence="7">
    <location>
        <begin position="20"/>
        <end position="556"/>
    </location>
</feature>
<dbReference type="InterPro" id="IPR046450">
    <property type="entry name" value="PA_dom_sf"/>
</dbReference>
<dbReference type="InterPro" id="IPR045175">
    <property type="entry name" value="M28_fam"/>
</dbReference>
<evidence type="ECO:0000256" key="7">
    <source>
        <dbReference type="SAM" id="SignalP"/>
    </source>
</evidence>
<keyword evidence="5" id="KW-0378">Hydrolase</keyword>
<dbReference type="SUPFAM" id="SSF52025">
    <property type="entry name" value="PA domain"/>
    <property type="match status" value="1"/>
</dbReference>
<dbReference type="PANTHER" id="PTHR12147">
    <property type="entry name" value="METALLOPEPTIDASE M28 FAMILY MEMBER"/>
    <property type="match status" value="1"/>
</dbReference>
<keyword evidence="3" id="KW-0479">Metal-binding</keyword>
<evidence type="ECO:0000313" key="9">
    <source>
        <dbReference type="EMBL" id="TNJ33302.1"/>
    </source>
</evidence>
<evidence type="ECO:0000256" key="3">
    <source>
        <dbReference type="ARBA" id="ARBA00022723"/>
    </source>
</evidence>
<dbReference type="GO" id="GO:0046872">
    <property type="term" value="F:metal ion binding"/>
    <property type="evidence" value="ECO:0007669"/>
    <property type="project" value="UniProtKB-KW"/>
</dbReference>
<dbReference type="EMBL" id="SMDR01000003">
    <property type="protein sequence ID" value="TNJ33302.1"/>
    <property type="molecule type" value="Genomic_DNA"/>
</dbReference>
<keyword evidence="6" id="KW-0862">Zinc</keyword>
<keyword evidence="10" id="KW-1185">Reference proteome</keyword>
<dbReference type="GO" id="GO:0006508">
    <property type="term" value="P:proteolysis"/>
    <property type="evidence" value="ECO:0007669"/>
    <property type="project" value="UniProtKB-KW"/>
</dbReference>
<evidence type="ECO:0000259" key="8">
    <source>
        <dbReference type="Pfam" id="PF04389"/>
    </source>
</evidence>
<evidence type="ECO:0000256" key="2">
    <source>
        <dbReference type="ARBA" id="ARBA00022670"/>
    </source>
</evidence>
<dbReference type="InterPro" id="IPR007484">
    <property type="entry name" value="Peptidase_M28"/>
</dbReference>
<reference evidence="9 10" key="1">
    <citation type="submission" date="2019-03" db="EMBL/GenBank/DDBJ databases">
        <title>Arenimonas daejeonensis sp. nov., isolated from compost.</title>
        <authorList>
            <person name="Jeon C.O."/>
        </authorList>
    </citation>
    <scope>NUCLEOTIDE SEQUENCE [LARGE SCALE GENOMIC DNA]</scope>
    <source>
        <strain evidence="9 10">R29</strain>
    </source>
</reference>
<evidence type="ECO:0000256" key="4">
    <source>
        <dbReference type="ARBA" id="ARBA00022729"/>
    </source>
</evidence>
<dbReference type="GO" id="GO:0004177">
    <property type="term" value="F:aminopeptidase activity"/>
    <property type="evidence" value="ECO:0007669"/>
    <property type="project" value="UniProtKB-KW"/>
</dbReference>
<dbReference type="SUPFAM" id="SSF53187">
    <property type="entry name" value="Zn-dependent exopeptidases"/>
    <property type="match status" value="1"/>
</dbReference>
<proteinExistence type="predicted"/>
<gene>
    <name evidence="9" type="ORF">E1B00_13480</name>
</gene>
<dbReference type="GO" id="GO:0008235">
    <property type="term" value="F:metalloexopeptidase activity"/>
    <property type="evidence" value="ECO:0007669"/>
    <property type="project" value="InterPro"/>
</dbReference>
<dbReference type="AlphaFoldDB" id="A0A5C4RQ68"/>
<keyword evidence="2" id="KW-0645">Protease</keyword>
<dbReference type="Gene3D" id="3.50.30.30">
    <property type="match status" value="1"/>
</dbReference>
<dbReference type="Gene3D" id="3.40.630.10">
    <property type="entry name" value="Zn peptidases"/>
    <property type="match status" value="1"/>
</dbReference>
<evidence type="ECO:0000256" key="1">
    <source>
        <dbReference type="ARBA" id="ARBA00022438"/>
    </source>
</evidence>
<evidence type="ECO:0000256" key="6">
    <source>
        <dbReference type="ARBA" id="ARBA00022833"/>
    </source>
</evidence>
<comment type="caution">
    <text evidence="9">The sequence shown here is derived from an EMBL/GenBank/DDBJ whole genome shotgun (WGS) entry which is preliminary data.</text>
</comment>
<keyword evidence="1" id="KW-0031">Aminopeptidase</keyword>
<dbReference type="RefSeq" id="WP_139449626.1">
    <property type="nucleotide sequence ID" value="NZ_SMDR01000003.1"/>
</dbReference>
<dbReference type="CDD" id="cd04820">
    <property type="entry name" value="PA_M28_1_1"/>
    <property type="match status" value="1"/>
</dbReference>
<dbReference type="OrthoDB" id="9778250at2"/>
<sequence length="556" mass="58740">MKAAFAPLALCLLTACGRAPEPAATPEAATAPAANVHDGGARRIEADVRFLADDLLEGRAAGTRGYDLAALYVANRYRAIGLAPAGDDGGYFQAVPLLEGRRQREAASFTVRRADGDLAFGFQEEFLPGLNFNAASHSVTAPLVFVGQAVHAPELGRDDFAGVDVRGKVAVYFSGAPASFSNTQRAFHASGREKAAQLEARGAVGAIALGNPVDEAKYPWARGARTWEMPGMRLVDAAGRPVDSWPGLQATATLSVAGARRLLAGAPMPADEIFERREKGTLQSFDLPGEVTLAGATTLQRVDSRNVVGRLPGSDAALAGEHVVFSAHLDHIGRGAEVEGDGIYNGALDNALGIAVMLQAAAELAADPAAPRRSMLFVAVTAEERGLLGADYYARFPTVPRESLVANINMDMPVFLADVSDVVPIGIEHSTLEADVQAAAQQLGVGLTPDPKPEEVVFVRSDQYAFVRQGIPAVYLDAGIKAKDPDIDALALYEDFLTGHYHQPSDQTDLPIHYPSAAMLARLNAAIGRRVGNADGRPRWKDGDFFGQKFGGQAAP</sequence>
<feature type="domain" description="Peptidase M28" evidence="8">
    <location>
        <begin position="306"/>
        <end position="525"/>
    </location>
</feature>
<keyword evidence="4 7" id="KW-0732">Signal</keyword>
<organism evidence="9 10">
    <name type="scientific">Arenimonas terrae</name>
    <dbReference type="NCBI Taxonomy" id="2546226"/>
    <lineage>
        <taxon>Bacteria</taxon>
        <taxon>Pseudomonadati</taxon>
        <taxon>Pseudomonadota</taxon>
        <taxon>Gammaproteobacteria</taxon>
        <taxon>Lysobacterales</taxon>
        <taxon>Lysobacteraceae</taxon>
        <taxon>Arenimonas</taxon>
    </lineage>
</organism>
<evidence type="ECO:0000256" key="5">
    <source>
        <dbReference type="ARBA" id="ARBA00022801"/>
    </source>
</evidence>
<evidence type="ECO:0000313" key="10">
    <source>
        <dbReference type="Proteomes" id="UP000305760"/>
    </source>
</evidence>
<dbReference type="PROSITE" id="PS51257">
    <property type="entry name" value="PROKAR_LIPOPROTEIN"/>
    <property type="match status" value="1"/>
</dbReference>
<feature type="signal peptide" evidence="7">
    <location>
        <begin position="1"/>
        <end position="19"/>
    </location>
</feature>
<dbReference type="PANTHER" id="PTHR12147:SF56">
    <property type="entry name" value="AMINOPEPTIDASE YDR415C-RELATED"/>
    <property type="match status" value="1"/>
</dbReference>
<dbReference type="Pfam" id="PF04389">
    <property type="entry name" value="Peptidase_M28"/>
    <property type="match status" value="1"/>
</dbReference>
<accession>A0A5C4RQ68</accession>
<name>A0A5C4RQ68_9GAMM</name>